<dbReference type="InterPro" id="IPR035994">
    <property type="entry name" value="Nucleoside_phosphorylase_sf"/>
</dbReference>
<dbReference type="Proteomes" id="UP000056905">
    <property type="component" value="Chromosome"/>
</dbReference>
<feature type="signal peptide" evidence="1">
    <location>
        <begin position="1"/>
        <end position="21"/>
    </location>
</feature>
<dbReference type="GO" id="GO:0009116">
    <property type="term" value="P:nucleoside metabolic process"/>
    <property type="evidence" value="ECO:0007669"/>
    <property type="project" value="InterPro"/>
</dbReference>
<keyword evidence="1" id="KW-0732">Signal</keyword>
<dbReference type="AlphaFoldDB" id="A0A0P0P0K4"/>
<dbReference type="GO" id="GO:0003824">
    <property type="term" value="F:catalytic activity"/>
    <property type="evidence" value="ECO:0007669"/>
    <property type="project" value="InterPro"/>
</dbReference>
<dbReference type="GO" id="GO:0055085">
    <property type="term" value="P:transmembrane transport"/>
    <property type="evidence" value="ECO:0007669"/>
    <property type="project" value="InterPro"/>
</dbReference>
<sequence length="347" mass="37387">MRRNALLACLLAWLTATPVFAAPLDVRVVVVTAFEIGEDTGDKAGEFQAWADLMPQKVSFPTGFRDLRYDPTRKVLLLSTSMGTNRAAISTMALGLDPRFDLSKSYWLIAAIAGVNPNQGSVGSAAWIGTVIDSDFGYAIDPRETPKAWSTGQIPFDRKAPFQTPAPARPNYNLFQLNTGLRDWAFDLTVRSAIPDNAALKALRAPYVDLPRAQTPPAVLKGDEVSGQAFWHGAILNQHYEAWANYWTGDQDGFVMTGMEDTGVLAAIDALGRAGRADPSRVLVLRTASNYTTPPPGGDAAINLLGDHTGVPALQSALDAAFKIGRVVVEELTGNWSRYANAVPAGR</sequence>
<dbReference type="RefSeq" id="WP_062147656.1">
    <property type="nucleotide sequence ID" value="NZ_CP013002.1"/>
</dbReference>
<dbReference type="EMBL" id="CP013002">
    <property type="protein sequence ID" value="ALL13964.1"/>
    <property type="molecule type" value="Genomic_DNA"/>
</dbReference>
<gene>
    <name evidence="2" type="ORF">AQ619_11790</name>
</gene>
<dbReference type="Pfam" id="PF06516">
    <property type="entry name" value="NUP"/>
    <property type="match status" value="1"/>
</dbReference>
<accession>A0A0P0P0K4</accession>
<proteinExistence type="predicted"/>
<dbReference type="PANTHER" id="PTHR38643">
    <property type="entry name" value="PURINE NUCLEOSIDE PERMEASE C285.05-RELATED"/>
    <property type="match status" value="1"/>
</dbReference>
<protein>
    <submittedName>
        <fullName evidence="2">Purine nucleoside permease</fullName>
    </submittedName>
</protein>
<name>A0A0P0P0K4_9CAUL</name>
<keyword evidence="3" id="KW-1185">Reference proteome</keyword>
<dbReference type="Gene3D" id="3.40.50.1580">
    <property type="entry name" value="Nucleoside phosphorylase domain"/>
    <property type="match status" value="1"/>
</dbReference>
<reference evidence="2 3" key="1">
    <citation type="submission" date="2015-10" db="EMBL/GenBank/DDBJ databases">
        <title>Conservation of the essential genome among Caulobacter and Brevundimonas species.</title>
        <authorList>
            <person name="Scott D."/>
            <person name="Ely B."/>
        </authorList>
    </citation>
    <scope>NUCLEOTIDE SEQUENCE [LARGE SCALE GENOMIC DNA]</scope>
    <source>
        <strain evidence="2 3">CB4</strain>
    </source>
</reference>
<dbReference type="PIRSF" id="PIRSF013171">
    <property type="entry name" value="Pur_nuclsid_perm"/>
    <property type="match status" value="1"/>
</dbReference>
<dbReference type="KEGG" id="chq:AQ619_11790"/>
<dbReference type="InterPro" id="IPR009486">
    <property type="entry name" value="Pur_nuclsid_perm"/>
</dbReference>
<evidence type="ECO:0000313" key="3">
    <source>
        <dbReference type="Proteomes" id="UP000056905"/>
    </source>
</evidence>
<organism evidence="2 3">
    <name type="scientific">Caulobacter henricii</name>
    <dbReference type="NCBI Taxonomy" id="69395"/>
    <lineage>
        <taxon>Bacteria</taxon>
        <taxon>Pseudomonadati</taxon>
        <taxon>Pseudomonadota</taxon>
        <taxon>Alphaproteobacteria</taxon>
        <taxon>Caulobacterales</taxon>
        <taxon>Caulobacteraceae</taxon>
        <taxon>Caulobacter</taxon>
    </lineage>
</organism>
<feature type="chain" id="PRO_5006052607" evidence="1">
    <location>
        <begin position="22"/>
        <end position="347"/>
    </location>
</feature>
<dbReference type="PANTHER" id="PTHR38643:SF1">
    <property type="entry name" value="PURINE NUCLEOSIDE PERMEASE C285.05-RELATED"/>
    <property type="match status" value="1"/>
</dbReference>
<dbReference type="STRING" id="69395.AQ619_11790"/>
<evidence type="ECO:0000256" key="1">
    <source>
        <dbReference type="SAM" id="SignalP"/>
    </source>
</evidence>
<evidence type="ECO:0000313" key="2">
    <source>
        <dbReference type="EMBL" id="ALL13964.1"/>
    </source>
</evidence>